<feature type="transmembrane region" description="Helical" evidence="12">
    <location>
        <begin position="104"/>
        <end position="126"/>
    </location>
</feature>
<evidence type="ECO:0000256" key="1">
    <source>
        <dbReference type="ARBA" id="ARBA00004651"/>
    </source>
</evidence>
<keyword evidence="6 12" id="KW-0915">Sodium</keyword>
<gene>
    <name evidence="12 13" type="primary">crcB</name>
    <name evidence="12" type="synonym">fluC</name>
    <name evidence="13" type="ORF">ACFSNC_16445</name>
</gene>
<evidence type="ECO:0000256" key="10">
    <source>
        <dbReference type="ARBA" id="ARBA00035120"/>
    </source>
</evidence>
<protein>
    <recommendedName>
        <fullName evidence="12">Fluoride-specific ion channel FluC</fullName>
    </recommendedName>
</protein>
<evidence type="ECO:0000256" key="6">
    <source>
        <dbReference type="ARBA" id="ARBA00023053"/>
    </source>
</evidence>
<evidence type="ECO:0000256" key="5">
    <source>
        <dbReference type="ARBA" id="ARBA00022989"/>
    </source>
</evidence>
<proteinExistence type="inferred from homology"/>
<keyword evidence="12" id="KW-0813">Transport</keyword>
<feature type="transmembrane region" description="Helical" evidence="12">
    <location>
        <begin position="38"/>
        <end position="57"/>
    </location>
</feature>
<organism evidence="13 14">
    <name type="scientific">Ancylobacter oerskovii</name>
    <dbReference type="NCBI Taxonomy" id="459519"/>
    <lineage>
        <taxon>Bacteria</taxon>
        <taxon>Pseudomonadati</taxon>
        <taxon>Pseudomonadota</taxon>
        <taxon>Alphaproteobacteria</taxon>
        <taxon>Hyphomicrobiales</taxon>
        <taxon>Xanthobacteraceae</taxon>
        <taxon>Ancylobacter</taxon>
    </lineage>
</organism>
<keyword evidence="12" id="KW-0479">Metal-binding</keyword>
<keyword evidence="5 12" id="KW-1133">Transmembrane helix</keyword>
<comment type="caution">
    <text evidence="13">The sequence shown here is derived from an EMBL/GenBank/DDBJ whole genome shotgun (WGS) entry which is preliminary data.</text>
</comment>
<comment type="subcellular location">
    <subcellularLocation>
        <location evidence="1 12">Cell membrane</location>
        <topology evidence="1 12">Multi-pass membrane protein</topology>
    </subcellularLocation>
</comment>
<comment type="activity regulation">
    <text evidence="12">Na(+) is not transported, but it plays an essential structural role and its presence is essential for fluoride channel function.</text>
</comment>
<evidence type="ECO:0000256" key="3">
    <source>
        <dbReference type="ARBA" id="ARBA00022519"/>
    </source>
</evidence>
<reference evidence="14" key="1">
    <citation type="journal article" date="2019" name="Int. J. Syst. Evol. Microbiol.">
        <title>The Global Catalogue of Microorganisms (GCM) 10K type strain sequencing project: providing services to taxonomists for standard genome sequencing and annotation.</title>
        <authorList>
            <consortium name="The Broad Institute Genomics Platform"/>
            <consortium name="The Broad Institute Genome Sequencing Center for Infectious Disease"/>
            <person name="Wu L."/>
            <person name="Ma J."/>
        </authorList>
    </citation>
    <scope>NUCLEOTIDE SEQUENCE [LARGE SCALE GENOMIC DNA]</scope>
    <source>
        <strain evidence="14">CCM 7435</strain>
    </source>
</reference>
<comment type="function">
    <text evidence="12">Fluoride-specific ion channel. Important for reducing fluoride concentration in the cell, thus reducing its toxicity.</text>
</comment>
<feature type="binding site" evidence="12">
    <location>
        <position position="79"/>
    </location>
    <ligand>
        <name>Na(+)</name>
        <dbReference type="ChEBI" id="CHEBI:29101"/>
        <note>structural</note>
    </ligand>
</feature>
<keyword evidence="4 12" id="KW-0812">Transmembrane</keyword>
<keyword evidence="9 12" id="KW-0407">Ion channel</keyword>
<evidence type="ECO:0000313" key="14">
    <source>
        <dbReference type="Proteomes" id="UP001597299"/>
    </source>
</evidence>
<evidence type="ECO:0000256" key="2">
    <source>
        <dbReference type="ARBA" id="ARBA00022475"/>
    </source>
</evidence>
<dbReference type="RefSeq" id="WP_343207667.1">
    <property type="nucleotide sequence ID" value="NZ_JAHBGB010000006.1"/>
</dbReference>
<dbReference type="Pfam" id="PF02537">
    <property type="entry name" value="CRCB"/>
    <property type="match status" value="1"/>
</dbReference>
<evidence type="ECO:0000256" key="8">
    <source>
        <dbReference type="ARBA" id="ARBA00023136"/>
    </source>
</evidence>
<name>A0ABW4Z0S2_9HYPH</name>
<accession>A0ABW4Z0S2</accession>
<sequence length="127" mass="12930">MTDLIWVALGSALGGPSRYFLSGLIDRRLATTFPWGTIVVNISGATMMGALAAAAAVKGLLPLPAAWEFAAVGFMGSYTTVSSFSLQTLMLARDGDFTRAGANVGISLIACLSAIAVGFAAATSVLP</sequence>
<comment type="similarity">
    <text evidence="10 12">Belongs to the fluoride channel Fluc/FEX (TC 1.A.43) family.</text>
</comment>
<keyword evidence="8 12" id="KW-0472">Membrane</keyword>
<dbReference type="Proteomes" id="UP001597299">
    <property type="component" value="Unassembled WGS sequence"/>
</dbReference>
<keyword evidence="3" id="KW-0997">Cell inner membrane</keyword>
<keyword evidence="14" id="KW-1185">Reference proteome</keyword>
<keyword evidence="7 12" id="KW-0406">Ion transport</keyword>
<evidence type="ECO:0000256" key="4">
    <source>
        <dbReference type="ARBA" id="ARBA00022692"/>
    </source>
</evidence>
<dbReference type="PANTHER" id="PTHR28259:SF1">
    <property type="entry name" value="FLUORIDE EXPORT PROTEIN 1-RELATED"/>
    <property type="match status" value="1"/>
</dbReference>
<feature type="transmembrane region" description="Helical" evidence="12">
    <location>
        <begin position="69"/>
        <end position="92"/>
    </location>
</feature>
<dbReference type="EMBL" id="JBHUHD010000001">
    <property type="protein sequence ID" value="MFD2141998.1"/>
    <property type="molecule type" value="Genomic_DNA"/>
</dbReference>
<evidence type="ECO:0000256" key="9">
    <source>
        <dbReference type="ARBA" id="ARBA00023303"/>
    </source>
</evidence>
<dbReference type="HAMAP" id="MF_00454">
    <property type="entry name" value="FluC"/>
    <property type="match status" value="1"/>
</dbReference>
<feature type="binding site" evidence="12">
    <location>
        <position position="76"/>
    </location>
    <ligand>
        <name>Na(+)</name>
        <dbReference type="ChEBI" id="CHEBI:29101"/>
        <note>structural</note>
    </ligand>
</feature>
<keyword evidence="2 12" id="KW-1003">Cell membrane</keyword>
<evidence type="ECO:0000256" key="11">
    <source>
        <dbReference type="ARBA" id="ARBA00035585"/>
    </source>
</evidence>
<evidence type="ECO:0000313" key="13">
    <source>
        <dbReference type="EMBL" id="MFD2141998.1"/>
    </source>
</evidence>
<evidence type="ECO:0000256" key="12">
    <source>
        <dbReference type="HAMAP-Rule" id="MF_00454"/>
    </source>
</evidence>
<comment type="catalytic activity">
    <reaction evidence="11">
        <text>fluoride(in) = fluoride(out)</text>
        <dbReference type="Rhea" id="RHEA:76159"/>
        <dbReference type="ChEBI" id="CHEBI:17051"/>
    </reaction>
    <physiologicalReaction direction="left-to-right" evidence="11">
        <dbReference type="Rhea" id="RHEA:76160"/>
    </physiologicalReaction>
</comment>
<dbReference type="InterPro" id="IPR003691">
    <property type="entry name" value="FluC"/>
</dbReference>
<evidence type="ECO:0000256" key="7">
    <source>
        <dbReference type="ARBA" id="ARBA00023065"/>
    </source>
</evidence>
<dbReference type="PANTHER" id="PTHR28259">
    <property type="entry name" value="FLUORIDE EXPORT PROTEIN 1-RELATED"/>
    <property type="match status" value="1"/>
</dbReference>
<dbReference type="NCBIfam" id="NF010799">
    <property type="entry name" value="PRK14203.1"/>
    <property type="match status" value="1"/>
</dbReference>